<dbReference type="AlphaFoldDB" id="A0A9W6QJA7"/>
<proteinExistence type="predicted"/>
<accession>A0A9W6QJA7</accession>
<protein>
    <submittedName>
        <fullName evidence="1">Uncharacterized protein</fullName>
    </submittedName>
</protein>
<gene>
    <name evidence="1" type="ORF">Aglo03_04550</name>
</gene>
<evidence type="ECO:0000313" key="2">
    <source>
        <dbReference type="Proteomes" id="UP001165042"/>
    </source>
</evidence>
<sequence>MTASVQGTHSAALDRQRAERVLGLSAVNSAGMGLVEQVDIVTPLYFGRDDAEHDIADGLLRQGFLHTTAFAEALSGRKSLIIGRKGSGKSAICMRLAIGDLTDGHTRLITPDNAAGDELRRFELAGLTSAAAKSLLWRYVFATHAARFLIVHARRHRGRRSPSIKALRRFLQDNGETAEDQLLDRVVRASRGLKASLSFEALGAKVAVDTGDTTAGVRVSRQLEVLEAAVRRASDDLGCVGSHGPLMLLVDQLEQTWSDDAVSIDLVTGLLMASKHCSLVFGSAVRCVVFLRSDVYDSLTFSDADKFHSDELRIDWTGEQLGDLALARASASLGRRLTRAELWGEVFPVQVAGQPTEEYLVARMLPRPRDAIQFLNLCRDTAHARGHRRVEEADVLDATLGFSKWKRLDLAKEYGISFPFLDRLLILFHNMGYVVTRAAFAVRFELVKNLLPKEYPAHTALFDPDIAIELLYRVGFLGVRRGGGVEYASRSTAPIQPHESEFHIHLCFRPALNAHEQEVAPVHNVMTGRHTGTAIQVGHLHGGLHTRE</sequence>
<keyword evidence="2" id="KW-1185">Reference proteome</keyword>
<dbReference type="EMBL" id="BSSD01000001">
    <property type="protein sequence ID" value="GLW89639.1"/>
    <property type="molecule type" value="Genomic_DNA"/>
</dbReference>
<evidence type="ECO:0000313" key="1">
    <source>
        <dbReference type="EMBL" id="GLW89639.1"/>
    </source>
</evidence>
<dbReference type="InterPro" id="IPR059206">
    <property type="entry name" value="Sll1717-like"/>
</dbReference>
<name>A0A9W6QJA7_9PSEU</name>
<reference evidence="1" key="1">
    <citation type="submission" date="2023-02" db="EMBL/GenBank/DDBJ databases">
        <title>Actinokineospora globicatena NBRC 15670.</title>
        <authorList>
            <person name="Ichikawa N."/>
            <person name="Sato H."/>
            <person name="Tonouchi N."/>
        </authorList>
    </citation>
    <scope>NUCLEOTIDE SEQUENCE</scope>
    <source>
        <strain evidence="1">NBRC 15670</strain>
    </source>
</reference>
<comment type="caution">
    <text evidence="1">The sequence shown here is derived from an EMBL/GenBank/DDBJ whole genome shotgun (WGS) entry which is preliminary data.</text>
</comment>
<dbReference type="NCBIfam" id="NF047389">
    <property type="entry name" value="ATPase_Sll1717"/>
    <property type="match status" value="1"/>
</dbReference>
<dbReference type="Proteomes" id="UP001165042">
    <property type="component" value="Unassembled WGS sequence"/>
</dbReference>
<organism evidence="1 2">
    <name type="scientific">Actinokineospora globicatena</name>
    <dbReference type="NCBI Taxonomy" id="103729"/>
    <lineage>
        <taxon>Bacteria</taxon>
        <taxon>Bacillati</taxon>
        <taxon>Actinomycetota</taxon>
        <taxon>Actinomycetes</taxon>
        <taxon>Pseudonocardiales</taxon>
        <taxon>Pseudonocardiaceae</taxon>
        <taxon>Actinokineospora</taxon>
    </lineage>
</organism>